<reference evidence="1" key="1">
    <citation type="submission" date="2018-02" db="EMBL/GenBank/DDBJ databases">
        <title>Rhizophora mucronata_Transcriptome.</title>
        <authorList>
            <person name="Meera S.P."/>
            <person name="Sreeshan A."/>
            <person name="Augustine A."/>
        </authorList>
    </citation>
    <scope>NUCLEOTIDE SEQUENCE</scope>
    <source>
        <tissue evidence="1">Leaf</tissue>
    </source>
</reference>
<organism evidence="1">
    <name type="scientific">Rhizophora mucronata</name>
    <name type="common">Asiatic mangrove</name>
    <dbReference type="NCBI Taxonomy" id="61149"/>
    <lineage>
        <taxon>Eukaryota</taxon>
        <taxon>Viridiplantae</taxon>
        <taxon>Streptophyta</taxon>
        <taxon>Embryophyta</taxon>
        <taxon>Tracheophyta</taxon>
        <taxon>Spermatophyta</taxon>
        <taxon>Magnoliopsida</taxon>
        <taxon>eudicotyledons</taxon>
        <taxon>Gunneridae</taxon>
        <taxon>Pentapetalae</taxon>
        <taxon>rosids</taxon>
        <taxon>fabids</taxon>
        <taxon>Malpighiales</taxon>
        <taxon>Rhizophoraceae</taxon>
        <taxon>Rhizophora</taxon>
    </lineage>
</organism>
<dbReference type="EMBL" id="GGEC01073509">
    <property type="protein sequence ID" value="MBX53993.1"/>
    <property type="molecule type" value="Transcribed_RNA"/>
</dbReference>
<name>A0A2P2PGX9_RHIMU</name>
<protein>
    <submittedName>
        <fullName evidence="1">Uncharacterized protein</fullName>
    </submittedName>
</protein>
<sequence length="33" mass="3721">MLVPVSVSFSNLLYRLWGLAGRRNSYCLHPTGI</sequence>
<dbReference type="AlphaFoldDB" id="A0A2P2PGX9"/>
<accession>A0A2P2PGX9</accession>
<proteinExistence type="predicted"/>
<evidence type="ECO:0000313" key="1">
    <source>
        <dbReference type="EMBL" id="MBX53993.1"/>
    </source>
</evidence>